<protein>
    <submittedName>
        <fullName evidence="2">Transcriptional regulator with XRE-family HTH domain</fullName>
    </submittedName>
</protein>
<dbReference type="AlphaFoldDB" id="A0A840YSE2"/>
<dbReference type="InterPro" id="IPR001387">
    <property type="entry name" value="Cro/C1-type_HTH"/>
</dbReference>
<dbReference type="EMBL" id="JACIJF010000020">
    <property type="protein sequence ID" value="MBB5712595.1"/>
    <property type="molecule type" value="Genomic_DNA"/>
</dbReference>
<dbReference type="Proteomes" id="UP000527143">
    <property type="component" value="Unassembled WGS sequence"/>
</dbReference>
<feature type="domain" description="HTH cro/C1-type" evidence="1">
    <location>
        <begin position="13"/>
        <end position="71"/>
    </location>
</feature>
<comment type="caution">
    <text evidence="2">The sequence shown here is derived from an EMBL/GenBank/DDBJ whole genome shotgun (WGS) entry which is preliminary data.</text>
</comment>
<keyword evidence="3" id="KW-1185">Reference proteome</keyword>
<evidence type="ECO:0000313" key="3">
    <source>
        <dbReference type="Proteomes" id="UP000527143"/>
    </source>
</evidence>
<reference evidence="2 3" key="1">
    <citation type="submission" date="2020-08" db="EMBL/GenBank/DDBJ databases">
        <title>Genomic Encyclopedia of Type Strains, Phase IV (KMG-IV): sequencing the most valuable type-strain genomes for metagenomic binning, comparative biology and taxonomic classification.</title>
        <authorList>
            <person name="Goeker M."/>
        </authorList>
    </citation>
    <scope>NUCLEOTIDE SEQUENCE [LARGE SCALE GENOMIC DNA]</scope>
    <source>
        <strain evidence="2 3">DSM 26736</strain>
    </source>
</reference>
<proteinExistence type="predicted"/>
<gene>
    <name evidence="2" type="ORF">FHT02_003855</name>
</gene>
<dbReference type="Gene3D" id="1.10.260.40">
    <property type="entry name" value="lambda repressor-like DNA-binding domains"/>
    <property type="match status" value="1"/>
</dbReference>
<dbReference type="PROSITE" id="PS50943">
    <property type="entry name" value="HTH_CROC1"/>
    <property type="match status" value="1"/>
</dbReference>
<dbReference type="GO" id="GO:0003677">
    <property type="term" value="F:DNA binding"/>
    <property type="evidence" value="ECO:0007669"/>
    <property type="project" value="InterPro"/>
</dbReference>
<sequence length="117" mass="13468">MTTSIFATLGEQLRAFRHARALSQPELAERLGRNRARISELERDLIGERWGRDRLTLFADICDALDIVPILVPRAQALEIRQRIDVARAINFHEPVRSAFEELFVDLDAEDEEKETP</sequence>
<evidence type="ECO:0000313" key="2">
    <source>
        <dbReference type="EMBL" id="MBB5712595.1"/>
    </source>
</evidence>
<dbReference type="CDD" id="cd00093">
    <property type="entry name" value="HTH_XRE"/>
    <property type="match status" value="1"/>
</dbReference>
<organism evidence="2 3">
    <name type="scientific">Sphingomonas xinjiangensis</name>
    <dbReference type="NCBI Taxonomy" id="643568"/>
    <lineage>
        <taxon>Bacteria</taxon>
        <taxon>Pseudomonadati</taxon>
        <taxon>Pseudomonadota</taxon>
        <taxon>Alphaproteobacteria</taxon>
        <taxon>Sphingomonadales</taxon>
        <taxon>Sphingomonadaceae</taxon>
        <taxon>Sphingomonas</taxon>
    </lineage>
</organism>
<name>A0A840YSE2_9SPHN</name>
<accession>A0A840YSE2</accession>
<dbReference type="SUPFAM" id="SSF47413">
    <property type="entry name" value="lambda repressor-like DNA-binding domains"/>
    <property type="match status" value="1"/>
</dbReference>
<dbReference type="InterPro" id="IPR010982">
    <property type="entry name" value="Lambda_DNA-bd_dom_sf"/>
</dbReference>
<evidence type="ECO:0000259" key="1">
    <source>
        <dbReference type="PROSITE" id="PS50943"/>
    </source>
</evidence>
<dbReference type="Pfam" id="PF13560">
    <property type="entry name" value="HTH_31"/>
    <property type="match status" value="1"/>
</dbReference>
<dbReference type="RefSeq" id="WP_184091258.1">
    <property type="nucleotide sequence ID" value="NZ_JACIJF010000020.1"/>
</dbReference>